<reference evidence="2" key="1">
    <citation type="journal article" date="2024" name="Proc. Natl. Acad. Sci. U.S.A.">
        <title>Extraordinary preservation of gene collinearity over three hundred million years revealed in homosporous lycophytes.</title>
        <authorList>
            <person name="Li C."/>
            <person name="Wickell D."/>
            <person name="Kuo L.Y."/>
            <person name="Chen X."/>
            <person name="Nie B."/>
            <person name="Liao X."/>
            <person name="Peng D."/>
            <person name="Ji J."/>
            <person name="Jenkins J."/>
            <person name="Williams M."/>
            <person name="Shu S."/>
            <person name="Plott C."/>
            <person name="Barry K."/>
            <person name="Rajasekar S."/>
            <person name="Grimwood J."/>
            <person name="Han X."/>
            <person name="Sun S."/>
            <person name="Hou Z."/>
            <person name="He W."/>
            <person name="Dai G."/>
            <person name="Sun C."/>
            <person name="Schmutz J."/>
            <person name="Leebens-Mack J.H."/>
            <person name="Li F.W."/>
            <person name="Wang L."/>
        </authorList>
    </citation>
    <scope>NUCLEOTIDE SEQUENCE [LARGE SCALE GENOMIC DNA]</scope>
    <source>
        <strain evidence="2">cv. PW_Plant_1</strain>
    </source>
</reference>
<protein>
    <submittedName>
        <fullName evidence="1">Uncharacterized protein</fullName>
    </submittedName>
</protein>
<sequence length="445" mass="46656">MSNHHFLAFSLLLYVVAVTATSPNITVVLEQTPGLSTFNKLLSLTSVALDINGRSSLTILTVDDSVLDPVVKKLGSNTPVGLIGDILRYHILLQYLDISEMRTIANATGFLVTTLYQTTGRAAGMDGFLNMINKDGQIAFGLPVPGAPPNATLVKSVAKFPYNISIVQIDHVLIPLAVGNGGPDQVDMISILNKASKFNILVTLLKNTGIGAALVSNETGSGITILAPTDDAFNTLPNGDLAMLNDSQKASLLQYHVLSSYYTLGSLQTVPNPAITTLASGNNGKYTVSISSVNGIAVIDTTVDKANISNTLYDQPPVSIFEIDRVLLPPEIFPASSPSQLAPALAPTPASSSPSPFSVPAPLAASPAPELVPASVPSPSATLPAPLTATPNESPLAPLTPYGSDSESSPEIAPSPSMHANAASLLHFHLSFYIWVILTSAWRML</sequence>
<keyword evidence="2" id="KW-1185">Reference proteome</keyword>
<name>A0ACC2C9J6_DIPCM</name>
<gene>
    <name evidence="1" type="ORF">O6H91_11G060900</name>
</gene>
<dbReference type="EMBL" id="CM055102">
    <property type="protein sequence ID" value="KAJ7538723.1"/>
    <property type="molecule type" value="Genomic_DNA"/>
</dbReference>
<dbReference type="Proteomes" id="UP001162992">
    <property type="component" value="Chromosome 11"/>
</dbReference>
<proteinExistence type="predicted"/>
<organism evidence="1 2">
    <name type="scientific">Diphasiastrum complanatum</name>
    <name type="common">Issler's clubmoss</name>
    <name type="synonym">Lycopodium complanatum</name>
    <dbReference type="NCBI Taxonomy" id="34168"/>
    <lineage>
        <taxon>Eukaryota</taxon>
        <taxon>Viridiplantae</taxon>
        <taxon>Streptophyta</taxon>
        <taxon>Embryophyta</taxon>
        <taxon>Tracheophyta</taxon>
        <taxon>Lycopodiopsida</taxon>
        <taxon>Lycopodiales</taxon>
        <taxon>Lycopodiaceae</taxon>
        <taxon>Lycopodioideae</taxon>
        <taxon>Diphasiastrum</taxon>
    </lineage>
</organism>
<accession>A0ACC2C9J6</accession>
<comment type="caution">
    <text evidence="1">The sequence shown here is derived from an EMBL/GenBank/DDBJ whole genome shotgun (WGS) entry which is preliminary data.</text>
</comment>
<evidence type="ECO:0000313" key="1">
    <source>
        <dbReference type="EMBL" id="KAJ7538723.1"/>
    </source>
</evidence>
<evidence type="ECO:0000313" key="2">
    <source>
        <dbReference type="Proteomes" id="UP001162992"/>
    </source>
</evidence>